<dbReference type="Proteomes" id="UP000261174">
    <property type="component" value="Unassembled WGS sequence"/>
</dbReference>
<name>A0A3E1NKB9_9BACT</name>
<dbReference type="AlphaFoldDB" id="A0A3E1NKB9"/>
<evidence type="ECO:0000313" key="2">
    <source>
        <dbReference type="Proteomes" id="UP000261174"/>
    </source>
</evidence>
<reference evidence="1 2" key="1">
    <citation type="submission" date="2018-08" db="EMBL/GenBank/DDBJ databases">
        <title>Chitinophaga sp. K20C18050901, a novel bacterium isolated from forest soil.</title>
        <authorList>
            <person name="Wang C."/>
        </authorList>
    </citation>
    <scope>NUCLEOTIDE SEQUENCE [LARGE SCALE GENOMIC DNA]</scope>
    <source>
        <strain evidence="1 2">K20C18050901</strain>
    </source>
</reference>
<comment type="caution">
    <text evidence="1">The sequence shown here is derived from an EMBL/GenBank/DDBJ whole genome shotgun (WGS) entry which is preliminary data.</text>
</comment>
<evidence type="ECO:0000313" key="1">
    <source>
        <dbReference type="EMBL" id="RFM28363.1"/>
    </source>
</evidence>
<gene>
    <name evidence="1" type="ORF">DXN04_34405</name>
</gene>
<dbReference type="EMBL" id="QTJV01000062">
    <property type="protein sequence ID" value="RFM28363.1"/>
    <property type="molecule type" value="Genomic_DNA"/>
</dbReference>
<proteinExistence type="predicted"/>
<protein>
    <submittedName>
        <fullName evidence="1">Uncharacterized protein</fullName>
    </submittedName>
</protein>
<accession>A0A3E1NKB9</accession>
<organism evidence="1 2">
    <name type="scientific">Chitinophaga silvisoli</name>
    <dbReference type="NCBI Taxonomy" id="2291814"/>
    <lineage>
        <taxon>Bacteria</taxon>
        <taxon>Pseudomonadati</taxon>
        <taxon>Bacteroidota</taxon>
        <taxon>Chitinophagia</taxon>
        <taxon>Chitinophagales</taxon>
        <taxon>Chitinophagaceae</taxon>
        <taxon>Chitinophaga</taxon>
    </lineage>
</organism>
<sequence>MGRQPLYTRKKNIGTIVIKWDATGAEIKAYTSINLARHEEKHSYRRLMRAINQKSPLNNFFYSLVLRQFWWKLPHLIFRWKA</sequence>
<keyword evidence="2" id="KW-1185">Reference proteome</keyword>